<reference evidence="3" key="1">
    <citation type="submission" date="2022-06" db="EMBL/GenBank/DDBJ databases">
        <title>Draft genome sequence of Streptomyces sp. RB6PN25 isolated from peat swamp forest in Thailand.</title>
        <authorList>
            <person name="Duangmal K."/>
            <person name="Klaysubun C."/>
        </authorList>
    </citation>
    <scope>NUCLEOTIDE SEQUENCE</scope>
    <source>
        <strain evidence="3">RB6PN25</strain>
    </source>
</reference>
<evidence type="ECO:0000256" key="1">
    <source>
        <dbReference type="SAM" id="MobiDB-lite"/>
    </source>
</evidence>
<feature type="compositionally biased region" description="Basic and acidic residues" evidence="1">
    <location>
        <begin position="181"/>
        <end position="196"/>
    </location>
</feature>
<protein>
    <recommendedName>
        <fullName evidence="5">DUF1453 domain-containing protein</fullName>
    </recommendedName>
</protein>
<feature type="transmembrane region" description="Helical" evidence="2">
    <location>
        <begin position="57"/>
        <end position="76"/>
    </location>
</feature>
<feature type="region of interest" description="Disordered" evidence="1">
    <location>
        <begin position="179"/>
        <end position="211"/>
    </location>
</feature>
<evidence type="ECO:0000313" key="4">
    <source>
        <dbReference type="Proteomes" id="UP001057702"/>
    </source>
</evidence>
<comment type="caution">
    <text evidence="3">The sequence shown here is derived from an EMBL/GenBank/DDBJ whole genome shotgun (WGS) entry which is preliminary data.</text>
</comment>
<dbReference type="Proteomes" id="UP001057702">
    <property type="component" value="Unassembled WGS sequence"/>
</dbReference>
<evidence type="ECO:0000313" key="3">
    <source>
        <dbReference type="EMBL" id="MCQ4079284.1"/>
    </source>
</evidence>
<keyword evidence="2" id="KW-0472">Membrane</keyword>
<keyword evidence="4" id="KW-1185">Reference proteome</keyword>
<evidence type="ECO:0008006" key="5">
    <source>
        <dbReference type="Google" id="ProtNLM"/>
    </source>
</evidence>
<organism evidence="3 4">
    <name type="scientific">Streptomyces humicola</name>
    <dbReference type="NCBI Taxonomy" id="2953240"/>
    <lineage>
        <taxon>Bacteria</taxon>
        <taxon>Bacillati</taxon>
        <taxon>Actinomycetota</taxon>
        <taxon>Actinomycetes</taxon>
        <taxon>Kitasatosporales</taxon>
        <taxon>Streptomycetaceae</taxon>
        <taxon>Streptomyces</taxon>
    </lineage>
</organism>
<keyword evidence="2" id="KW-0812">Transmembrane</keyword>
<dbReference type="RefSeq" id="WP_255918136.1">
    <property type="nucleotide sequence ID" value="NZ_JANFNG010000001.1"/>
</dbReference>
<dbReference type="EMBL" id="JANFNG010000001">
    <property type="protein sequence ID" value="MCQ4079284.1"/>
    <property type="molecule type" value="Genomic_DNA"/>
</dbReference>
<accession>A0ABT1PNN3</accession>
<sequence>MSGPVEIVLILAAVGYLLVRRVMGEPAQAKRILILPAVLSLIGLSDVSGQVKTPLSLLFLVATAAISVVLGALRGASVHISQREGLAFVRYTGVTVVLWVVNLAIKFGVNLALGAIDSKDPGAVGNSLLLTLGLGILAEGLVVLYRALRNNHPVMWTQGQDGAPHQMFPFLNDPQRSLTNRGDHPYGDHPYGDHRAAGWNTRLDQPRDCRR</sequence>
<feature type="transmembrane region" description="Helical" evidence="2">
    <location>
        <begin position="32"/>
        <end position="51"/>
    </location>
</feature>
<evidence type="ECO:0000256" key="2">
    <source>
        <dbReference type="SAM" id="Phobius"/>
    </source>
</evidence>
<proteinExistence type="predicted"/>
<feature type="transmembrane region" description="Helical" evidence="2">
    <location>
        <begin position="88"/>
        <end position="108"/>
    </location>
</feature>
<name>A0ABT1PNN3_9ACTN</name>
<feature type="transmembrane region" description="Helical" evidence="2">
    <location>
        <begin position="6"/>
        <end position="23"/>
    </location>
</feature>
<feature type="transmembrane region" description="Helical" evidence="2">
    <location>
        <begin position="128"/>
        <end position="148"/>
    </location>
</feature>
<keyword evidence="2" id="KW-1133">Transmembrane helix</keyword>
<gene>
    <name evidence="3" type="ORF">NGB36_01320</name>
</gene>